<evidence type="ECO:0000313" key="6">
    <source>
        <dbReference type="Proteomes" id="UP001167864"/>
    </source>
</evidence>
<feature type="region of interest" description="Disordered" evidence="1">
    <location>
        <begin position="28"/>
        <end position="72"/>
    </location>
</feature>
<dbReference type="SUPFAM" id="SSF47781">
    <property type="entry name" value="RuvA domain 2-like"/>
    <property type="match status" value="1"/>
</dbReference>
<comment type="caution">
    <text evidence="4">The sequence shown here is derived from an EMBL/GenBank/DDBJ whole genome shotgun (WGS) entry which is preliminary data.</text>
</comment>
<evidence type="ECO:0000256" key="2">
    <source>
        <dbReference type="SAM" id="SignalP"/>
    </source>
</evidence>
<evidence type="ECO:0000313" key="5">
    <source>
        <dbReference type="Proteomes" id="UP000040578"/>
    </source>
</evidence>
<dbReference type="GO" id="GO:0015627">
    <property type="term" value="C:type II protein secretion system complex"/>
    <property type="evidence" value="ECO:0007669"/>
    <property type="project" value="TreeGrafter"/>
</dbReference>
<keyword evidence="2" id="KW-0732">Signal</keyword>
<accession>A0AAW7K384</accession>
<name>A0AAW7K384_9GAMM</name>
<dbReference type="AlphaFoldDB" id="A0AAW7K384"/>
<dbReference type="PANTHER" id="PTHR21180">
    <property type="entry name" value="ENDONUCLEASE/EXONUCLEASE/PHOSPHATASE FAMILY DOMAIN-CONTAINING PROTEIN 1"/>
    <property type="match status" value="1"/>
</dbReference>
<dbReference type="InterPro" id="IPR004509">
    <property type="entry name" value="Competence_ComEA_HhH"/>
</dbReference>
<feature type="compositionally biased region" description="Polar residues" evidence="1">
    <location>
        <begin position="28"/>
        <end position="54"/>
    </location>
</feature>
<dbReference type="RefSeq" id="WP_053215272.1">
    <property type="nucleotide sequence ID" value="NZ_CPYD01000007.1"/>
</dbReference>
<dbReference type="Proteomes" id="UP001167864">
    <property type="component" value="Unassembled WGS sequence"/>
</dbReference>
<dbReference type="EMBL" id="CPYD01000007">
    <property type="protein sequence ID" value="CNE65638.1"/>
    <property type="molecule type" value="Genomic_DNA"/>
</dbReference>
<dbReference type="Proteomes" id="UP000040578">
    <property type="component" value="Unassembled WGS sequence"/>
</dbReference>
<reference evidence="3 5" key="1">
    <citation type="submission" date="2015-03" db="EMBL/GenBank/DDBJ databases">
        <authorList>
            <consortium name="Pathogen Informatics"/>
            <person name="Murphy D."/>
        </authorList>
    </citation>
    <scope>NUCLEOTIDE SEQUENCE [LARGE SCALE GENOMIC DNA]</scope>
    <source>
        <strain evidence="3">Type strain: CIP110231</strain>
        <strain evidence="5">type strain: CIP110231</strain>
    </source>
</reference>
<feature type="signal peptide" evidence="2">
    <location>
        <begin position="1"/>
        <end position="24"/>
    </location>
</feature>
<evidence type="ECO:0000256" key="1">
    <source>
        <dbReference type="SAM" id="MobiDB-lite"/>
    </source>
</evidence>
<reference evidence="4" key="2">
    <citation type="submission" date="2023-06" db="EMBL/GenBank/DDBJ databases">
        <authorList>
            <person name="Polev D.E."/>
            <person name="Saitova A.T."/>
            <person name="Bogumilchik E.A."/>
            <person name="Kokorina G.I."/>
            <person name="Voskresenskaia E.A."/>
        </authorList>
    </citation>
    <scope>NUCLEOTIDE SEQUENCE</scope>
    <source>
        <strain evidence="4">2145 StPb PI</strain>
    </source>
</reference>
<dbReference type="InterPro" id="IPR051675">
    <property type="entry name" value="Endo/Exo/Phosphatase_dom_1"/>
</dbReference>
<evidence type="ECO:0000313" key="4">
    <source>
        <dbReference type="EMBL" id="MDN0088007.1"/>
    </source>
</evidence>
<feature type="chain" id="PRO_5043734297" evidence="2">
    <location>
        <begin position="25"/>
        <end position="140"/>
    </location>
</feature>
<protein>
    <submittedName>
        <fullName evidence="3">Competence protein ComEA</fullName>
    </submittedName>
    <submittedName>
        <fullName evidence="4">Helix-hairpin-helix domain-containing protein</fullName>
    </submittedName>
</protein>
<evidence type="ECO:0000313" key="3">
    <source>
        <dbReference type="EMBL" id="CNE65638.1"/>
    </source>
</evidence>
<dbReference type="NCBIfam" id="TIGR00426">
    <property type="entry name" value="competence protein ComEA helix-hairpin-helix repeat region"/>
    <property type="match status" value="1"/>
</dbReference>
<dbReference type="GO" id="GO:0015628">
    <property type="term" value="P:protein secretion by the type II secretion system"/>
    <property type="evidence" value="ECO:0007669"/>
    <property type="project" value="TreeGrafter"/>
</dbReference>
<dbReference type="PANTHER" id="PTHR21180:SF32">
    <property type="entry name" value="ENDONUCLEASE_EXONUCLEASE_PHOSPHATASE FAMILY DOMAIN-CONTAINING PROTEIN 1"/>
    <property type="match status" value="1"/>
</dbReference>
<dbReference type="Gene3D" id="1.10.150.280">
    <property type="entry name" value="AF1531-like domain"/>
    <property type="match status" value="1"/>
</dbReference>
<dbReference type="EMBL" id="JAUEHU010000010">
    <property type="protein sequence ID" value="MDN0088007.1"/>
    <property type="molecule type" value="Genomic_DNA"/>
</dbReference>
<sequence length="140" mass="15079">MKNNGKSLALALLLAWLSAPVALAAPNQTKESMQTKSSKASAQTSEKSWNSSKEINLKANEVNTNKPSAGMNGTEGGLINVNKATAEELAAALSGIGLKKAQAIVRYREEFGFFSQIEQLQEVSGIGPIFIERNRQKIKM</sequence>
<organism evidence="4 6">
    <name type="scientific">Yersinia nurmii</name>
    <dbReference type="NCBI Taxonomy" id="685706"/>
    <lineage>
        <taxon>Bacteria</taxon>
        <taxon>Pseudomonadati</taxon>
        <taxon>Pseudomonadota</taxon>
        <taxon>Gammaproteobacteria</taxon>
        <taxon>Enterobacterales</taxon>
        <taxon>Yersiniaceae</taxon>
        <taxon>Yersinia</taxon>
    </lineage>
</organism>
<gene>
    <name evidence="3" type="ORF">ERS137967_02169</name>
    <name evidence="4" type="ORF">QVN42_11515</name>
</gene>
<proteinExistence type="predicted"/>
<dbReference type="Pfam" id="PF12836">
    <property type="entry name" value="HHH_3"/>
    <property type="match status" value="1"/>
</dbReference>
<dbReference type="InterPro" id="IPR010994">
    <property type="entry name" value="RuvA_2-like"/>
</dbReference>
<keyword evidence="5" id="KW-1185">Reference proteome</keyword>